<comment type="caution">
    <text evidence="1">The sequence shown here is derived from an EMBL/GenBank/DDBJ whole genome shotgun (WGS) entry which is preliminary data.</text>
</comment>
<dbReference type="PANTHER" id="PTHR40267">
    <property type="entry name" value="BLR3294 PROTEIN"/>
    <property type="match status" value="1"/>
</dbReference>
<dbReference type="Pfam" id="PF17645">
    <property type="entry name" value="Amdase"/>
    <property type="match status" value="1"/>
</dbReference>
<gene>
    <name evidence="1" type="ORF">EXY23_16495</name>
</gene>
<dbReference type="AlphaFoldDB" id="A0A4R4DER9"/>
<sequence length="247" mass="25715">MTAPLRLGMLTPSSNTVLEPLTAAMLAEAPGGKPPGITAHFARFRVVAIDLGEGSRAQFDTAPVLAAAELLADAKVHAICWNGTSGSWLGLAQDRALCAAITARTGIPATTATLALMRAVRALGARRIGLVTPYLAAVQRAIAARWAEEGLEVVAERHLEDPGNYSFAGHDEAVVARLVREVAAEGPEAIAIHCTNFRGGRVAPGLEAELDLPVLDSVAVSLWGAIGAAGGDATPLRRHGRVFALPW</sequence>
<dbReference type="RefSeq" id="WP_132291667.1">
    <property type="nucleotide sequence ID" value="NZ_SKBM01000016.1"/>
</dbReference>
<dbReference type="Proteomes" id="UP000295023">
    <property type="component" value="Unassembled WGS sequence"/>
</dbReference>
<dbReference type="InterPro" id="IPR053714">
    <property type="entry name" value="Iso_Racemase_Enz_sf"/>
</dbReference>
<dbReference type="EMBL" id="SKBM01000016">
    <property type="protein sequence ID" value="TCZ58542.1"/>
    <property type="molecule type" value="Genomic_DNA"/>
</dbReference>
<name>A0A4R4DER9_9PROT</name>
<evidence type="ECO:0000313" key="1">
    <source>
        <dbReference type="EMBL" id="TCZ58542.1"/>
    </source>
</evidence>
<proteinExistence type="predicted"/>
<evidence type="ECO:0000313" key="2">
    <source>
        <dbReference type="Proteomes" id="UP000295023"/>
    </source>
</evidence>
<accession>A0A4R4DER9</accession>
<dbReference type="PANTHER" id="PTHR40267:SF1">
    <property type="entry name" value="BLR3294 PROTEIN"/>
    <property type="match status" value="1"/>
</dbReference>
<dbReference type="PIRSF" id="PIRSF015736">
    <property type="entry name" value="MI"/>
    <property type="match status" value="1"/>
</dbReference>
<dbReference type="InterPro" id="IPR026286">
    <property type="entry name" value="MaiA/AMDase"/>
</dbReference>
<organism evidence="1 2">
    <name type="scientific">Roseicella aquatilis</name>
    <dbReference type="NCBI Taxonomy" id="2527868"/>
    <lineage>
        <taxon>Bacteria</taxon>
        <taxon>Pseudomonadati</taxon>
        <taxon>Pseudomonadota</taxon>
        <taxon>Alphaproteobacteria</taxon>
        <taxon>Acetobacterales</taxon>
        <taxon>Roseomonadaceae</taxon>
        <taxon>Roseicella</taxon>
    </lineage>
</organism>
<dbReference type="OrthoDB" id="9816064at2"/>
<protein>
    <submittedName>
        <fullName evidence="1">Asp/Glu/hydantoin racemase</fullName>
    </submittedName>
</protein>
<keyword evidence="2" id="KW-1185">Reference proteome</keyword>
<dbReference type="Gene3D" id="3.40.50.12500">
    <property type="match status" value="1"/>
</dbReference>
<dbReference type="SUPFAM" id="SSF51569">
    <property type="entry name" value="Aldolase"/>
    <property type="match status" value="1"/>
</dbReference>
<reference evidence="1 2" key="1">
    <citation type="submission" date="2019-03" db="EMBL/GenBank/DDBJ databases">
        <title>Paracraurococcus aquatilis NE82 genome sequence.</title>
        <authorList>
            <person name="Zhao Y."/>
            <person name="Du Z."/>
        </authorList>
    </citation>
    <scope>NUCLEOTIDE SEQUENCE [LARGE SCALE GENOMIC DNA]</scope>
    <source>
        <strain evidence="1 2">NE82</strain>
    </source>
</reference>